<dbReference type="STRING" id="109376.A0A0D3EGW4"/>
<dbReference type="EnsemblPlants" id="Bo9g174590.1">
    <property type="protein sequence ID" value="Bo9g174590.1"/>
    <property type="gene ID" value="Bo9g174590"/>
</dbReference>
<dbReference type="InterPro" id="IPR001005">
    <property type="entry name" value="SANT/Myb"/>
</dbReference>
<feature type="compositionally biased region" description="Pro residues" evidence="1">
    <location>
        <begin position="50"/>
        <end position="60"/>
    </location>
</feature>
<evidence type="ECO:0000313" key="4">
    <source>
        <dbReference type="Proteomes" id="UP000032141"/>
    </source>
</evidence>
<dbReference type="PROSITE" id="PS50090">
    <property type="entry name" value="MYB_LIKE"/>
    <property type="match status" value="1"/>
</dbReference>
<keyword evidence="4" id="KW-1185">Reference proteome</keyword>
<feature type="region of interest" description="Disordered" evidence="1">
    <location>
        <begin position="40"/>
        <end position="70"/>
    </location>
</feature>
<evidence type="ECO:0000259" key="2">
    <source>
        <dbReference type="PROSITE" id="PS50090"/>
    </source>
</evidence>
<sequence>MDSRDPLNPYSQSPCSSFVGFLNSQTFPYESYGSPHHFGASDIPAFSEQPPNPPVAPENPPVASRERRNWTPADDEVLISGWLNTSKDAVVGVDQNKGTFWKRVGEFYASSPHAKASGDNREHLNCKQRWHKINEYTNKFCAAYAAAERQKSSGQNDNDLLKLAKDIYFADHGKKFTLNHAWCVLSYEQKWLSLNTPKPAGNSKRKETCSQASSSSVGDPEVRPEGIKAAKAKKKNSTPLRSLSECQTVWEMKKEDLLMRKEDLLIKERLTKLAILDTLLAKKDPLTEPEEATKNKLLALI</sequence>
<dbReference type="Proteomes" id="UP000032141">
    <property type="component" value="Chromosome C9"/>
</dbReference>
<dbReference type="PANTHER" id="PTHR45023:SF4">
    <property type="entry name" value="GLYCINE-RICH PROTEIN-RELATED"/>
    <property type="match status" value="1"/>
</dbReference>
<accession>A0A0D3EGW4</accession>
<dbReference type="eggNOG" id="ENOG502RRIW">
    <property type="taxonomic scope" value="Eukaryota"/>
</dbReference>
<dbReference type="Gramene" id="Bo9g174590.1">
    <property type="protein sequence ID" value="Bo9g174590.1"/>
    <property type="gene ID" value="Bo9g174590"/>
</dbReference>
<reference evidence="3" key="2">
    <citation type="submission" date="2015-03" db="UniProtKB">
        <authorList>
            <consortium name="EnsemblPlants"/>
        </authorList>
    </citation>
    <scope>IDENTIFICATION</scope>
</reference>
<evidence type="ECO:0000313" key="3">
    <source>
        <dbReference type="EnsemblPlants" id="Bo9g174590.1"/>
    </source>
</evidence>
<dbReference type="AlphaFoldDB" id="A0A0D3EGW4"/>
<dbReference type="HOGENOM" id="CLU_012390_0_0_1"/>
<protein>
    <recommendedName>
        <fullName evidence="2">Myb-like domain-containing protein</fullName>
    </recommendedName>
</protein>
<feature type="domain" description="Myb-like" evidence="2">
    <location>
        <begin position="62"/>
        <end position="134"/>
    </location>
</feature>
<reference evidence="3 4" key="1">
    <citation type="journal article" date="2014" name="Genome Biol.">
        <title>Transcriptome and methylome profiling reveals relics of genome dominance in the mesopolyploid Brassica oleracea.</title>
        <authorList>
            <person name="Parkin I.A."/>
            <person name="Koh C."/>
            <person name="Tang H."/>
            <person name="Robinson S.J."/>
            <person name="Kagale S."/>
            <person name="Clarke W.E."/>
            <person name="Town C.D."/>
            <person name="Nixon J."/>
            <person name="Krishnakumar V."/>
            <person name="Bidwell S.L."/>
            <person name="Denoeud F."/>
            <person name="Belcram H."/>
            <person name="Links M.G."/>
            <person name="Just J."/>
            <person name="Clarke C."/>
            <person name="Bender T."/>
            <person name="Huebert T."/>
            <person name="Mason A.S."/>
            <person name="Pires J.C."/>
            <person name="Barker G."/>
            <person name="Moore J."/>
            <person name="Walley P.G."/>
            <person name="Manoli S."/>
            <person name="Batley J."/>
            <person name="Edwards D."/>
            <person name="Nelson M.N."/>
            <person name="Wang X."/>
            <person name="Paterson A.H."/>
            <person name="King G."/>
            <person name="Bancroft I."/>
            <person name="Chalhoub B."/>
            <person name="Sharpe A.G."/>
        </authorList>
    </citation>
    <scope>NUCLEOTIDE SEQUENCE</scope>
    <source>
        <strain evidence="3 4">cv. TO1000</strain>
    </source>
</reference>
<name>A0A0D3EGW4_BRAOL</name>
<organism evidence="3 4">
    <name type="scientific">Brassica oleracea var. oleracea</name>
    <dbReference type="NCBI Taxonomy" id="109376"/>
    <lineage>
        <taxon>Eukaryota</taxon>
        <taxon>Viridiplantae</taxon>
        <taxon>Streptophyta</taxon>
        <taxon>Embryophyta</taxon>
        <taxon>Tracheophyta</taxon>
        <taxon>Spermatophyta</taxon>
        <taxon>Magnoliopsida</taxon>
        <taxon>eudicotyledons</taxon>
        <taxon>Gunneridae</taxon>
        <taxon>Pentapetalae</taxon>
        <taxon>rosids</taxon>
        <taxon>malvids</taxon>
        <taxon>Brassicales</taxon>
        <taxon>Brassicaceae</taxon>
        <taxon>Brassiceae</taxon>
        <taxon>Brassica</taxon>
    </lineage>
</organism>
<proteinExistence type="predicted"/>
<feature type="region of interest" description="Disordered" evidence="1">
    <location>
        <begin position="197"/>
        <end position="224"/>
    </location>
</feature>
<evidence type="ECO:0000256" key="1">
    <source>
        <dbReference type="SAM" id="MobiDB-lite"/>
    </source>
</evidence>
<dbReference type="PANTHER" id="PTHR45023">
    <property type="match status" value="1"/>
</dbReference>